<accession>A0ABT9YJ05</accession>
<reference evidence="1 2" key="1">
    <citation type="submission" date="2023-07" db="EMBL/GenBank/DDBJ databases">
        <title>Genomic Encyclopedia of Type Strains, Phase IV (KMG-IV): sequencing the most valuable type-strain genomes for metagenomic binning, comparative biology and taxonomic classification.</title>
        <authorList>
            <person name="Goeker M."/>
        </authorList>
    </citation>
    <scope>NUCLEOTIDE SEQUENCE [LARGE SCALE GENOMIC DNA]</scope>
    <source>
        <strain evidence="1 2">DSM 19154</strain>
    </source>
</reference>
<dbReference type="Proteomes" id="UP001225034">
    <property type="component" value="Unassembled WGS sequence"/>
</dbReference>
<evidence type="ECO:0000313" key="2">
    <source>
        <dbReference type="Proteomes" id="UP001225034"/>
    </source>
</evidence>
<dbReference type="RefSeq" id="WP_306982802.1">
    <property type="nucleotide sequence ID" value="NZ_JAUSUA010000003.1"/>
</dbReference>
<name>A0ABT9YJ05_9BACI</name>
<organism evidence="1 2">
    <name type="scientific">Alkalicoccobacillus murimartini</name>
    <dbReference type="NCBI Taxonomy" id="171685"/>
    <lineage>
        <taxon>Bacteria</taxon>
        <taxon>Bacillati</taxon>
        <taxon>Bacillota</taxon>
        <taxon>Bacilli</taxon>
        <taxon>Bacillales</taxon>
        <taxon>Bacillaceae</taxon>
        <taxon>Alkalicoccobacillus</taxon>
    </lineage>
</organism>
<gene>
    <name evidence="1" type="ORF">J2S05_002266</name>
</gene>
<evidence type="ECO:0000313" key="1">
    <source>
        <dbReference type="EMBL" id="MDQ0207465.1"/>
    </source>
</evidence>
<comment type="caution">
    <text evidence="1">The sequence shown here is derived from an EMBL/GenBank/DDBJ whole genome shotgun (WGS) entry which is preliminary data.</text>
</comment>
<protein>
    <submittedName>
        <fullName evidence="1">Uncharacterized protein</fullName>
    </submittedName>
</protein>
<keyword evidence="2" id="KW-1185">Reference proteome</keyword>
<sequence>MKVYYEELDGNLLPQWLLLPAPNTFGSLTVNLSAPFERMEAEDFHDELTIVTITQAALAIRPADQNQFILHTDQASKDLEVSMPADIDYYLIRLEDLEEVLQMNVRSFFNSDR</sequence>
<dbReference type="EMBL" id="JAUSUA010000003">
    <property type="protein sequence ID" value="MDQ0207465.1"/>
    <property type="molecule type" value="Genomic_DNA"/>
</dbReference>
<proteinExistence type="predicted"/>